<accession>A0A543CGV0</accession>
<feature type="transmembrane region" description="Helical" evidence="2">
    <location>
        <begin position="124"/>
        <end position="148"/>
    </location>
</feature>
<comment type="caution">
    <text evidence="3">The sequence shown here is derived from an EMBL/GenBank/DDBJ whole genome shotgun (WGS) entry which is preliminary data.</text>
</comment>
<name>A0A543CGV0_9ACTN</name>
<keyword evidence="2" id="KW-1133">Transmembrane helix</keyword>
<dbReference type="Proteomes" id="UP000316096">
    <property type="component" value="Unassembled WGS sequence"/>
</dbReference>
<gene>
    <name evidence="3" type="ORF">FB559_1824</name>
</gene>
<evidence type="ECO:0000256" key="2">
    <source>
        <dbReference type="SAM" id="Phobius"/>
    </source>
</evidence>
<keyword evidence="4" id="KW-1185">Reference proteome</keyword>
<evidence type="ECO:0000256" key="1">
    <source>
        <dbReference type="SAM" id="MobiDB-lite"/>
    </source>
</evidence>
<keyword evidence="2" id="KW-0472">Membrane</keyword>
<organism evidence="3 4">
    <name type="scientific">Actinoallomurus bryophytorum</name>
    <dbReference type="NCBI Taxonomy" id="1490222"/>
    <lineage>
        <taxon>Bacteria</taxon>
        <taxon>Bacillati</taxon>
        <taxon>Actinomycetota</taxon>
        <taxon>Actinomycetes</taxon>
        <taxon>Streptosporangiales</taxon>
        <taxon>Thermomonosporaceae</taxon>
        <taxon>Actinoallomurus</taxon>
    </lineage>
</organism>
<feature type="compositionally biased region" description="Pro residues" evidence="1">
    <location>
        <begin position="573"/>
        <end position="594"/>
    </location>
</feature>
<dbReference type="OrthoDB" id="3210682at2"/>
<dbReference type="Gene3D" id="3.10.350.10">
    <property type="entry name" value="LysM domain"/>
    <property type="match status" value="1"/>
</dbReference>
<protein>
    <submittedName>
        <fullName evidence="3">Nucleoid-associated protein YgaU</fullName>
    </submittedName>
</protein>
<sequence>MFEWIPDLIKVLENCVATLGDHNDEKQLRDMAQECRNLAGKIQTLHDDNITSAQQGLTDSQWAGAARTNFDDWWKDYINPPGNSKNISDAEVIQRCNEAAKALDTIAEAAGQTKHAFNKLIASVIFWMGAGAALSAVFTLAGMAAAWAVETRVLATAGELTSTFASIQRMAAVVLRLLKPFTLYGREAVGNQSVFLRAMQANKTVGRWSLAGNLGATVLANEVFQVGSAVVDGVQGKPHQWTDPTAMSISQIGDLLFIGRFGGLTGPVGQTAGLTKLAANNSRLLNLGFGAVAGVAPLTLIDTVFDPKPLWDSKNPLNSIVVRWGMSAAVAGGFNAWIGNKFPGPGGLKEIAVKNSQDWQLIDRKLLDESHSFTPDGRPVVLQWKPSSLNPFDQELVPVAVEKTPVQVGSYTSKPVSVLSEVDASALAGTHRLLNTSVDPTVPYESLATNATYKVPGLSRIPILNRFSSFHYTSPVDPYAAPIWIPKDSTTPPPWFVQKMDAGKTIFTPLTALPIKATAFNKLPGTMAQSSLLSYEPSIGLAGMRAFATAGPSPHMDRNQWDVPTQAGTAPAPRYPQPPSVPDPPQPPPTPAPPQTVGGQNVTVSRWGYSDYDSLTHIAAKVYGDAGMWRVIYDANRHLIGDDPDMIRDGMVLKIPTIPDPAAKSSH</sequence>
<dbReference type="EMBL" id="VFOZ01000001">
    <property type="protein sequence ID" value="TQL96298.1"/>
    <property type="molecule type" value="Genomic_DNA"/>
</dbReference>
<dbReference type="InterPro" id="IPR036779">
    <property type="entry name" value="LysM_dom_sf"/>
</dbReference>
<dbReference type="RefSeq" id="WP_141955169.1">
    <property type="nucleotide sequence ID" value="NZ_VFOZ01000001.1"/>
</dbReference>
<keyword evidence="2" id="KW-0812">Transmembrane</keyword>
<evidence type="ECO:0000313" key="4">
    <source>
        <dbReference type="Proteomes" id="UP000316096"/>
    </source>
</evidence>
<dbReference type="Gene3D" id="1.10.287.1060">
    <property type="entry name" value="ESAT-6-like"/>
    <property type="match status" value="1"/>
</dbReference>
<reference evidence="3 4" key="1">
    <citation type="submission" date="2019-06" db="EMBL/GenBank/DDBJ databases">
        <title>Sequencing the genomes of 1000 actinobacteria strains.</title>
        <authorList>
            <person name="Klenk H.-P."/>
        </authorList>
    </citation>
    <scope>NUCLEOTIDE SEQUENCE [LARGE SCALE GENOMIC DNA]</scope>
    <source>
        <strain evidence="3 4">DSM 102200</strain>
    </source>
</reference>
<dbReference type="AlphaFoldDB" id="A0A543CGV0"/>
<proteinExistence type="predicted"/>
<evidence type="ECO:0000313" key="3">
    <source>
        <dbReference type="EMBL" id="TQL96298.1"/>
    </source>
</evidence>
<feature type="region of interest" description="Disordered" evidence="1">
    <location>
        <begin position="551"/>
        <end position="602"/>
    </location>
</feature>